<dbReference type="Proteomes" id="UP000008467">
    <property type="component" value="Chromosome"/>
</dbReference>
<proteinExistence type="predicted"/>
<dbReference type="InterPro" id="IPR009636">
    <property type="entry name" value="SCAF"/>
</dbReference>
<dbReference type="HOGENOM" id="CLU_1330019_0_0_9"/>
<organism evidence="2 3">
    <name type="scientific">Cellulosilyticum lentocellum (strain ATCC 49066 / DSM 5427 / NCIMB 11756 / RHM5)</name>
    <name type="common">Clostridium lentocellum</name>
    <dbReference type="NCBI Taxonomy" id="642492"/>
    <lineage>
        <taxon>Bacteria</taxon>
        <taxon>Bacillati</taxon>
        <taxon>Bacillota</taxon>
        <taxon>Clostridia</taxon>
        <taxon>Lachnospirales</taxon>
        <taxon>Cellulosilyticaceae</taxon>
        <taxon>Cellulosilyticum</taxon>
    </lineage>
</organism>
<reference evidence="2 3" key="1">
    <citation type="journal article" date="2011" name="J. Bacteriol.">
        <title>Complete genome sequence of the cellulose-degrading bacterium Cellulosilyticum lentocellum.</title>
        <authorList>
            <consortium name="US DOE Joint Genome Institute"/>
            <person name="Miller D.A."/>
            <person name="Suen G."/>
            <person name="Bruce D."/>
            <person name="Copeland A."/>
            <person name="Cheng J.F."/>
            <person name="Detter C."/>
            <person name="Goodwin L.A."/>
            <person name="Han C.S."/>
            <person name="Hauser L.J."/>
            <person name="Land M.L."/>
            <person name="Lapidus A."/>
            <person name="Lucas S."/>
            <person name="Meincke L."/>
            <person name="Pitluck S."/>
            <person name="Tapia R."/>
            <person name="Teshima H."/>
            <person name="Woyke T."/>
            <person name="Fox B.G."/>
            <person name="Angert E.R."/>
            <person name="Currie C.R."/>
        </authorList>
    </citation>
    <scope>NUCLEOTIDE SEQUENCE [LARGE SCALE GENOMIC DNA]</scope>
    <source>
        <strain evidence="3">ATCC 49066 / DSM 5427 / NCIMB 11756 / RHM5</strain>
    </source>
</reference>
<feature type="coiled-coil region" evidence="1">
    <location>
        <begin position="27"/>
        <end position="94"/>
    </location>
</feature>
<dbReference type="KEGG" id="cle:Clole_0820"/>
<dbReference type="Pfam" id="PF06810">
    <property type="entry name" value="Phage_scaffold"/>
    <property type="match status" value="1"/>
</dbReference>
<dbReference type="eggNOG" id="ENOG50334WJ">
    <property type="taxonomic scope" value="Bacteria"/>
</dbReference>
<dbReference type="STRING" id="642492.Clole_0820"/>
<name>F2JPK5_CELLD</name>
<keyword evidence="1" id="KW-0175">Coiled coil</keyword>
<keyword evidence="3" id="KW-1185">Reference proteome</keyword>
<accession>F2JPK5</accession>
<evidence type="ECO:0000313" key="3">
    <source>
        <dbReference type="Proteomes" id="UP000008467"/>
    </source>
</evidence>
<dbReference type="RefSeq" id="WP_013655854.1">
    <property type="nucleotide sequence ID" value="NC_015275.1"/>
</dbReference>
<evidence type="ECO:0000256" key="1">
    <source>
        <dbReference type="SAM" id="Coils"/>
    </source>
</evidence>
<dbReference type="AlphaFoldDB" id="F2JPK5"/>
<protein>
    <submittedName>
        <fullName evidence="2">Minor structural GP20 protein</fullName>
    </submittedName>
</protein>
<evidence type="ECO:0000313" key="2">
    <source>
        <dbReference type="EMBL" id="ADZ82553.1"/>
    </source>
</evidence>
<dbReference type="EMBL" id="CP002582">
    <property type="protein sequence ID" value="ADZ82553.1"/>
    <property type="molecule type" value="Genomic_DNA"/>
</dbReference>
<sequence length="195" mass="21925">MKTEDLKAQGLTEEQINFIMAENGKDVNAVRAKLTTAETERDTYKQQAEDAQKEIQGYKDMDIEGIKQAATNWETKYNTDLQALQTKLDEQQRDFAMKEYIGTYNFTSELVKEAVLAQLKAKDFKLDNGKFLGADDFMAELKTANPTAFAEEDIKKPPTITLPGVKTPPAGKKITMTELMALKNANPDMDITPYL</sequence>
<gene>
    <name evidence="2" type="ordered locus">Clole_0820</name>
</gene>